<keyword evidence="1 2" id="KW-0694">RNA-binding</keyword>
<dbReference type="InterPro" id="IPR000504">
    <property type="entry name" value="RRM_dom"/>
</dbReference>
<comment type="caution">
    <text evidence="4">The sequence shown here is derived from an EMBL/GenBank/DDBJ whole genome shotgun (WGS) entry which is preliminary data.</text>
</comment>
<evidence type="ECO:0000259" key="3">
    <source>
        <dbReference type="PROSITE" id="PS50102"/>
    </source>
</evidence>
<evidence type="ECO:0000256" key="2">
    <source>
        <dbReference type="PROSITE-ProRule" id="PRU00176"/>
    </source>
</evidence>
<accession>A0A9Q0D273</accession>
<feature type="domain" description="RRM" evidence="3">
    <location>
        <begin position="3"/>
        <end position="81"/>
    </location>
</feature>
<dbReference type="AlphaFoldDB" id="A0A9Q0D273"/>
<dbReference type="SUPFAM" id="SSF54928">
    <property type="entry name" value="RNA-binding domain, RBD"/>
    <property type="match status" value="1"/>
</dbReference>
<name>A0A9Q0D273_9POAL</name>
<dbReference type="InterPro" id="IPR035979">
    <property type="entry name" value="RBD_domain_sf"/>
</dbReference>
<evidence type="ECO:0000256" key="1">
    <source>
        <dbReference type="ARBA" id="ARBA00022884"/>
    </source>
</evidence>
<keyword evidence="5" id="KW-1185">Reference proteome</keyword>
<reference evidence="4" key="1">
    <citation type="journal article" date="2022" name="Cell">
        <title>Repeat-based holocentromeres influence genome architecture and karyotype evolution.</title>
        <authorList>
            <person name="Hofstatter P.G."/>
            <person name="Thangavel G."/>
            <person name="Lux T."/>
            <person name="Neumann P."/>
            <person name="Vondrak T."/>
            <person name="Novak P."/>
            <person name="Zhang M."/>
            <person name="Costa L."/>
            <person name="Castellani M."/>
            <person name="Scott A."/>
            <person name="Toegelov H."/>
            <person name="Fuchs J."/>
            <person name="Mata-Sucre Y."/>
            <person name="Dias Y."/>
            <person name="Vanzela A.L.L."/>
            <person name="Huettel B."/>
            <person name="Almeida C.C.S."/>
            <person name="Simkova H."/>
            <person name="Souza G."/>
            <person name="Pedrosa-Harand A."/>
            <person name="Macas J."/>
            <person name="Mayer K.F.X."/>
            <person name="Houben A."/>
            <person name="Marques A."/>
        </authorList>
    </citation>
    <scope>NUCLEOTIDE SEQUENCE</scope>
    <source>
        <strain evidence="4">RhyBre1mFocal</strain>
    </source>
</reference>
<dbReference type="OrthoDB" id="439808at2759"/>
<evidence type="ECO:0000313" key="4">
    <source>
        <dbReference type="EMBL" id="KAJ1704105.1"/>
    </source>
</evidence>
<dbReference type="InterPro" id="IPR012677">
    <property type="entry name" value="Nucleotide-bd_a/b_plait_sf"/>
</dbReference>
<dbReference type="CDD" id="cd21608">
    <property type="entry name" value="RRM2_NsCP33_like"/>
    <property type="match status" value="1"/>
</dbReference>
<evidence type="ECO:0000313" key="5">
    <source>
        <dbReference type="Proteomes" id="UP001151287"/>
    </source>
</evidence>
<dbReference type="InterPro" id="IPR048289">
    <property type="entry name" value="RRM2_NsCP33-like"/>
</dbReference>
<dbReference type="Gene3D" id="3.30.70.330">
    <property type="match status" value="1"/>
</dbReference>
<organism evidence="4 5">
    <name type="scientific">Rhynchospora breviuscula</name>
    <dbReference type="NCBI Taxonomy" id="2022672"/>
    <lineage>
        <taxon>Eukaryota</taxon>
        <taxon>Viridiplantae</taxon>
        <taxon>Streptophyta</taxon>
        <taxon>Embryophyta</taxon>
        <taxon>Tracheophyta</taxon>
        <taxon>Spermatophyta</taxon>
        <taxon>Magnoliopsida</taxon>
        <taxon>Liliopsida</taxon>
        <taxon>Poales</taxon>
        <taxon>Cyperaceae</taxon>
        <taxon>Cyperoideae</taxon>
        <taxon>Rhynchosporeae</taxon>
        <taxon>Rhynchospora</taxon>
    </lineage>
</organism>
<dbReference type="PANTHER" id="PTHR48027">
    <property type="entry name" value="HETEROGENEOUS NUCLEAR RIBONUCLEOPROTEIN 87F-RELATED"/>
    <property type="match status" value="1"/>
</dbReference>
<dbReference type="GO" id="GO:0003723">
    <property type="term" value="F:RNA binding"/>
    <property type="evidence" value="ECO:0007669"/>
    <property type="project" value="UniProtKB-UniRule"/>
</dbReference>
<dbReference type="Pfam" id="PF00076">
    <property type="entry name" value="RRM_1"/>
    <property type="match status" value="1"/>
</dbReference>
<dbReference type="Proteomes" id="UP001151287">
    <property type="component" value="Unassembled WGS sequence"/>
</dbReference>
<dbReference type="InterPro" id="IPR052462">
    <property type="entry name" value="SLIRP/GR-RBP-like"/>
</dbReference>
<dbReference type="PROSITE" id="PS50102">
    <property type="entry name" value="RRM"/>
    <property type="match status" value="1"/>
</dbReference>
<protein>
    <recommendedName>
        <fullName evidence="3">RRM domain-containing protein</fullName>
    </recommendedName>
</protein>
<proteinExistence type="predicted"/>
<dbReference type="EMBL" id="JAMQYH010000001">
    <property type="protein sequence ID" value="KAJ1704105.1"/>
    <property type="molecule type" value="Genomic_DNA"/>
</dbReference>
<gene>
    <name evidence="4" type="ORF">LUZ63_003884</name>
</gene>
<sequence>MAAKLYIGNLSWQTTDESLRNAFSEFGMVLDALVMRDRDTGRSRGFGFVTFTTAKEAADALSGLNEQDVDGRRIHVALANAKGAGGSGGGSA</sequence>
<dbReference type="SMART" id="SM00360">
    <property type="entry name" value="RRM"/>
    <property type="match status" value="1"/>
</dbReference>